<dbReference type="Proteomes" id="UP001472866">
    <property type="component" value="Chromosome 08"/>
</dbReference>
<dbReference type="Pfam" id="PF10607">
    <property type="entry name" value="CTLH"/>
    <property type="match status" value="1"/>
</dbReference>
<dbReference type="EMBL" id="CP151508">
    <property type="protein sequence ID" value="WZN63737.1"/>
    <property type="molecule type" value="Genomic_DNA"/>
</dbReference>
<dbReference type="InterPro" id="IPR006595">
    <property type="entry name" value="CTLH_C"/>
</dbReference>
<feature type="domain" description="CTLH" evidence="1">
    <location>
        <begin position="54"/>
        <end position="105"/>
    </location>
</feature>
<evidence type="ECO:0000313" key="2">
    <source>
        <dbReference type="EMBL" id="WZN63737.1"/>
    </source>
</evidence>
<evidence type="ECO:0000313" key="3">
    <source>
        <dbReference type="Proteomes" id="UP001472866"/>
    </source>
</evidence>
<proteinExistence type="predicted"/>
<name>A0AAX4PCL0_9CHLO</name>
<keyword evidence="3" id="KW-1185">Reference proteome</keyword>
<organism evidence="2 3">
    <name type="scientific">Chloropicon roscoffensis</name>
    <dbReference type="NCBI Taxonomy" id="1461544"/>
    <lineage>
        <taxon>Eukaryota</taxon>
        <taxon>Viridiplantae</taxon>
        <taxon>Chlorophyta</taxon>
        <taxon>Chloropicophyceae</taxon>
        <taxon>Chloropicales</taxon>
        <taxon>Chloropicaceae</taxon>
        <taxon>Chloropicon</taxon>
    </lineage>
</organism>
<dbReference type="AlphaFoldDB" id="A0AAX4PCL0"/>
<dbReference type="PROSITE" id="PS50897">
    <property type="entry name" value="CTLH"/>
    <property type="match status" value="1"/>
</dbReference>
<sequence length="541" mass="58540">MATVTRNAGASMATVTRNAGASMDLEALDALVVRTARELYCKGSHSRTVSERARESVLSGDVLSALRWAEHEKGGSGAVLEDKRLLFKLKKQHFLELALAADGTEDLELALRYCREDLAPLALEAYPEAYDEFKSAMFAVVSAGYGLDKAEKLGAAEGRPSLAAALSLAMRKETGAREPDLLLLLRHLLLLRAKFANDDVGDEHLPLAEPTDGAFLLPVETPGASSQVFPESVVLPLRDAACVTSREATEALRHFGGDVESALESELLRVRLNEEEIGELIAEYATRRGLFSRDQSEFLWAEAAAGCPAIASALASWEDGTGRERAARDAAEAAAAGRSKEAEAVLDCAFPGLVARSPRLAFEIKRRELLGLMRGGKQQLQEALDIARGDLRDLVDRDPGLMSDLKRTMASLVFYNKGAGVSDDGEGEVEVARAIAEALGVGPPRLQSVLGDLLELQAKLLEADEILCLDKFERLVSTAASLRSKEAAEGDEGEPPEEVQRFEECTILTLMEFMSSTRARAIELLCQHDGNLEQCLETVFV</sequence>
<accession>A0AAX4PCL0</accession>
<protein>
    <recommendedName>
        <fullName evidence="1">CTLH domain-containing protein</fullName>
    </recommendedName>
</protein>
<reference evidence="2 3" key="1">
    <citation type="submission" date="2024-03" db="EMBL/GenBank/DDBJ databases">
        <title>Complete genome sequence of the green alga Chloropicon roscoffensis RCC1871.</title>
        <authorList>
            <person name="Lemieux C."/>
            <person name="Pombert J.-F."/>
            <person name="Otis C."/>
            <person name="Turmel M."/>
        </authorList>
    </citation>
    <scope>NUCLEOTIDE SEQUENCE [LARGE SCALE GENOMIC DNA]</scope>
    <source>
        <strain evidence="2 3">RCC1871</strain>
    </source>
</reference>
<gene>
    <name evidence="2" type="ORF">HKI87_08g52880</name>
</gene>
<evidence type="ECO:0000259" key="1">
    <source>
        <dbReference type="PROSITE" id="PS50897"/>
    </source>
</evidence>
<dbReference type="InterPro" id="IPR024964">
    <property type="entry name" value="CTLH/CRA"/>
</dbReference>